<dbReference type="PANTHER" id="PTHR43798:SF31">
    <property type="entry name" value="AB HYDROLASE SUPERFAMILY PROTEIN YCLE"/>
    <property type="match status" value="1"/>
</dbReference>
<dbReference type="PRINTS" id="PR00111">
    <property type="entry name" value="ABHYDROLASE"/>
</dbReference>
<evidence type="ECO:0000256" key="1">
    <source>
        <dbReference type="ARBA" id="ARBA00022801"/>
    </source>
</evidence>
<evidence type="ECO:0000259" key="2">
    <source>
        <dbReference type="Pfam" id="PF00561"/>
    </source>
</evidence>
<dbReference type="Gene3D" id="3.40.50.1820">
    <property type="entry name" value="alpha/beta hydrolase"/>
    <property type="match status" value="1"/>
</dbReference>
<dbReference type="SUPFAM" id="SSF53474">
    <property type="entry name" value="alpha/beta-Hydrolases"/>
    <property type="match status" value="1"/>
</dbReference>
<keyword evidence="1 3" id="KW-0378">Hydrolase</keyword>
<protein>
    <submittedName>
        <fullName evidence="3">Alpha/beta hydrolase</fullName>
    </submittedName>
</protein>
<comment type="caution">
    <text evidence="3">The sequence shown here is derived from an EMBL/GenBank/DDBJ whole genome shotgun (WGS) entry which is preliminary data.</text>
</comment>
<dbReference type="Proteomes" id="UP001277761">
    <property type="component" value="Unassembled WGS sequence"/>
</dbReference>
<sequence length="269" mass="29180">MAFQDEDTFVEVDGARVHVLHRRPDAPASGDPVIVLHGWRASIEAVGSIIAGLGDAAELLAIDLPGFGTSPEPAESWDVARYARLVVALADRFGFERFAIVGHSFGCRVSIVLSTEHPERVSRLVFTGAAGIKPRRKASYYGKVGLAKLGRLVGAVGGPPGKRLQDRWRRKVASDDWLAASESFRGTLRNVLGEDLAPRLPRIAAPTLLIWGRDDADTPLWMGERMERAIPNAGLVVIEGGHFAYAERAGEFNRIARHFLVEQTAGVAS</sequence>
<evidence type="ECO:0000313" key="3">
    <source>
        <dbReference type="EMBL" id="MDX8153768.1"/>
    </source>
</evidence>
<accession>A0ABU4VS89</accession>
<dbReference type="InterPro" id="IPR000073">
    <property type="entry name" value="AB_hydrolase_1"/>
</dbReference>
<dbReference type="Pfam" id="PF00561">
    <property type="entry name" value="Abhydrolase_1"/>
    <property type="match status" value="1"/>
</dbReference>
<dbReference type="EMBL" id="JAXAVX010000020">
    <property type="protein sequence ID" value="MDX8153768.1"/>
    <property type="molecule type" value="Genomic_DNA"/>
</dbReference>
<proteinExistence type="predicted"/>
<dbReference type="GO" id="GO:0016787">
    <property type="term" value="F:hydrolase activity"/>
    <property type="evidence" value="ECO:0007669"/>
    <property type="project" value="UniProtKB-KW"/>
</dbReference>
<gene>
    <name evidence="3" type="ORF">SK069_19380</name>
</gene>
<feature type="domain" description="AB hydrolase-1" evidence="2">
    <location>
        <begin position="32"/>
        <end position="248"/>
    </location>
</feature>
<dbReference type="PANTHER" id="PTHR43798">
    <property type="entry name" value="MONOACYLGLYCEROL LIPASE"/>
    <property type="match status" value="1"/>
</dbReference>
<evidence type="ECO:0000313" key="4">
    <source>
        <dbReference type="Proteomes" id="UP001277761"/>
    </source>
</evidence>
<organism evidence="3 4">
    <name type="scientific">Patulibacter brassicae</name>
    <dbReference type="NCBI Taxonomy" id="1705717"/>
    <lineage>
        <taxon>Bacteria</taxon>
        <taxon>Bacillati</taxon>
        <taxon>Actinomycetota</taxon>
        <taxon>Thermoleophilia</taxon>
        <taxon>Solirubrobacterales</taxon>
        <taxon>Patulibacteraceae</taxon>
        <taxon>Patulibacter</taxon>
    </lineage>
</organism>
<dbReference type="RefSeq" id="WP_319955917.1">
    <property type="nucleotide sequence ID" value="NZ_JAXAVX010000020.1"/>
</dbReference>
<dbReference type="InterPro" id="IPR029058">
    <property type="entry name" value="AB_hydrolase_fold"/>
</dbReference>
<keyword evidence="4" id="KW-1185">Reference proteome</keyword>
<name>A0ABU4VS89_9ACTN</name>
<dbReference type="InterPro" id="IPR050266">
    <property type="entry name" value="AB_hydrolase_sf"/>
</dbReference>
<reference evidence="3 4" key="1">
    <citation type="submission" date="2023-11" db="EMBL/GenBank/DDBJ databases">
        <authorList>
            <person name="Xu M."/>
            <person name="Jiang T."/>
        </authorList>
    </citation>
    <scope>NUCLEOTIDE SEQUENCE [LARGE SCALE GENOMIC DNA]</scope>
    <source>
        <strain evidence="3 4">SD</strain>
    </source>
</reference>